<proteinExistence type="predicted"/>
<evidence type="ECO:0000313" key="2">
    <source>
        <dbReference type="EMBL" id="CAB4134153.1"/>
    </source>
</evidence>
<evidence type="ECO:0000313" key="1">
    <source>
        <dbReference type="EMBL" id="CAB4128375.1"/>
    </source>
</evidence>
<organism evidence="1">
    <name type="scientific">uncultured Caudovirales phage</name>
    <dbReference type="NCBI Taxonomy" id="2100421"/>
    <lineage>
        <taxon>Viruses</taxon>
        <taxon>Duplodnaviria</taxon>
        <taxon>Heunggongvirae</taxon>
        <taxon>Uroviricota</taxon>
        <taxon>Caudoviricetes</taxon>
        <taxon>Peduoviridae</taxon>
        <taxon>Maltschvirus</taxon>
        <taxon>Maltschvirus maltsch</taxon>
    </lineage>
</organism>
<sequence>MSTIATQLNSNISVAYTPICGGTTASGPIQSVASLGASGTVLTSNGAGILPSFQAVSGALTTTSVSLSVSQITGANSTPVTLVAAQGANTVICVTGIIFVMVVAGTAYALASNSLVFGYGASASNIENTCITAPITNAPFNGVTNSTVIMYSAPMTCSVSGQTTNPIVGRGISANSAVNFSSTSAVTGGTGSGNSTVYITYYVVTV</sequence>
<dbReference type="EMBL" id="LR796285">
    <property type="protein sequence ID" value="CAB4134153.1"/>
    <property type="molecule type" value="Genomic_DNA"/>
</dbReference>
<dbReference type="EMBL" id="LR796232">
    <property type="protein sequence ID" value="CAB4128375.1"/>
    <property type="molecule type" value="Genomic_DNA"/>
</dbReference>
<reference evidence="1" key="1">
    <citation type="submission" date="2020-04" db="EMBL/GenBank/DDBJ databases">
        <authorList>
            <person name="Chiriac C."/>
            <person name="Salcher M."/>
            <person name="Ghai R."/>
            <person name="Kavagutti S V."/>
        </authorList>
    </citation>
    <scope>NUCLEOTIDE SEQUENCE</scope>
</reference>
<accession>A0A6J5L3Q4</accession>
<gene>
    <name evidence="1" type="ORF">UFOVP101_33</name>
    <name evidence="2" type="ORF">UFOVP270_23</name>
</gene>
<name>A0A6J5L3Q4_9CAUD</name>
<protein>
    <submittedName>
        <fullName evidence="1">Uncharacterized protein</fullName>
    </submittedName>
</protein>